<evidence type="ECO:0000256" key="1">
    <source>
        <dbReference type="SAM" id="MobiDB-lite"/>
    </source>
</evidence>
<evidence type="ECO:0000313" key="3">
    <source>
        <dbReference type="Proteomes" id="UP000016933"/>
    </source>
</evidence>
<gene>
    <name evidence="2" type="ORF">DOTSEDRAFT_18972</name>
</gene>
<keyword evidence="3" id="KW-1185">Reference proteome</keyword>
<reference evidence="3" key="1">
    <citation type="journal article" date="2012" name="PLoS Genet.">
        <title>The genomes of the fungal plant pathogens Cladosporium fulvum and Dothistroma septosporum reveal adaptation to different hosts and lifestyles but also signatures of common ancestry.</title>
        <authorList>
            <person name="de Wit P.J.G.M."/>
            <person name="van der Burgt A."/>
            <person name="Oekmen B."/>
            <person name="Stergiopoulos I."/>
            <person name="Abd-Elsalam K.A."/>
            <person name="Aerts A.L."/>
            <person name="Bahkali A.H."/>
            <person name="Beenen H.G."/>
            <person name="Chettri P."/>
            <person name="Cox M.P."/>
            <person name="Datema E."/>
            <person name="de Vries R.P."/>
            <person name="Dhillon B."/>
            <person name="Ganley A.R."/>
            <person name="Griffiths S.A."/>
            <person name="Guo Y."/>
            <person name="Hamelin R.C."/>
            <person name="Henrissat B."/>
            <person name="Kabir M.S."/>
            <person name="Jashni M.K."/>
            <person name="Kema G."/>
            <person name="Klaubauf S."/>
            <person name="Lapidus A."/>
            <person name="Levasseur A."/>
            <person name="Lindquist E."/>
            <person name="Mehrabi R."/>
            <person name="Ohm R.A."/>
            <person name="Owen T.J."/>
            <person name="Salamov A."/>
            <person name="Schwelm A."/>
            <person name="Schijlen E."/>
            <person name="Sun H."/>
            <person name="van den Burg H.A."/>
            <person name="van Ham R.C.H.J."/>
            <person name="Zhang S."/>
            <person name="Goodwin S.B."/>
            <person name="Grigoriev I.V."/>
            <person name="Collemare J."/>
            <person name="Bradshaw R.E."/>
        </authorList>
    </citation>
    <scope>NUCLEOTIDE SEQUENCE [LARGE SCALE GENOMIC DNA]</scope>
    <source>
        <strain evidence="3">NZE10 / CBS 128990</strain>
    </source>
</reference>
<dbReference type="EMBL" id="KB446535">
    <property type="protein sequence ID" value="EME48440.1"/>
    <property type="molecule type" value="Genomic_DNA"/>
</dbReference>
<proteinExistence type="predicted"/>
<evidence type="ECO:0000313" key="2">
    <source>
        <dbReference type="EMBL" id="EME48440.1"/>
    </source>
</evidence>
<dbReference type="Proteomes" id="UP000016933">
    <property type="component" value="Unassembled WGS sequence"/>
</dbReference>
<reference evidence="2 3" key="2">
    <citation type="journal article" date="2012" name="PLoS Pathog.">
        <title>Diverse lifestyles and strategies of plant pathogenesis encoded in the genomes of eighteen Dothideomycetes fungi.</title>
        <authorList>
            <person name="Ohm R.A."/>
            <person name="Feau N."/>
            <person name="Henrissat B."/>
            <person name="Schoch C.L."/>
            <person name="Horwitz B.A."/>
            <person name="Barry K.W."/>
            <person name="Condon B.J."/>
            <person name="Copeland A.C."/>
            <person name="Dhillon B."/>
            <person name="Glaser F."/>
            <person name="Hesse C.N."/>
            <person name="Kosti I."/>
            <person name="LaButti K."/>
            <person name="Lindquist E.A."/>
            <person name="Lucas S."/>
            <person name="Salamov A.A."/>
            <person name="Bradshaw R.E."/>
            <person name="Ciuffetti L."/>
            <person name="Hamelin R.C."/>
            <person name="Kema G.H.J."/>
            <person name="Lawrence C."/>
            <person name="Scott J.A."/>
            <person name="Spatafora J.W."/>
            <person name="Turgeon B.G."/>
            <person name="de Wit P.J.G.M."/>
            <person name="Zhong S."/>
            <person name="Goodwin S.B."/>
            <person name="Grigoriev I.V."/>
        </authorList>
    </citation>
    <scope>NUCLEOTIDE SEQUENCE [LARGE SCALE GENOMIC DNA]</scope>
    <source>
        <strain evidence="3">NZE10 / CBS 128990</strain>
    </source>
</reference>
<feature type="region of interest" description="Disordered" evidence="1">
    <location>
        <begin position="1"/>
        <end position="52"/>
    </location>
</feature>
<accession>N1Q1C2</accession>
<name>N1Q1C2_DOTSN</name>
<feature type="region of interest" description="Disordered" evidence="1">
    <location>
        <begin position="84"/>
        <end position="114"/>
    </location>
</feature>
<dbReference type="HOGENOM" id="CLU_1547540_0_0_1"/>
<organism evidence="2 3">
    <name type="scientific">Dothistroma septosporum (strain NZE10 / CBS 128990)</name>
    <name type="common">Red band needle blight fungus</name>
    <name type="synonym">Mycosphaerella pini</name>
    <dbReference type="NCBI Taxonomy" id="675120"/>
    <lineage>
        <taxon>Eukaryota</taxon>
        <taxon>Fungi</taxon>
        <taxon>Dikarya</taxon>
        <taxon>Ascomycota</taxon>
        <taxon>Pezizomycotina</taxon>
        <taxon>Dothideomycetes</taxon>
        <taxon>Dothideomycetidae</taxon>
        <taxon>Mycosphaerellales</taxon>
        <taxon>Mycosphaerellaceae</taxon>
        <taxon>Dothistroma</taxon>
    </lineage>
</organism>
<feature type="compositionally biased region" description="Basic and acidic residues" evidence="1">
    <location>
        <begin position="97"/>
        <end position="106"/>
    </location>
</feature>
<sequence>MASALSDIGPYPSQQNGRDVEVPAQASRTTQDGRVKKHTGRPPKSGSNSTMRKRFLLEAIEAEQRKRREGLSPVVPARIPMSCSDDILTGIDSDGMDLDRSDEQTDQKLPSATPLERVNSWGVGLPGETHAQLMRRVWKEANKKYKAYRDEKRRMEQETMLAAEDTRLPETDC</sequence>
<feature type="region of interest" description="Disordered" evidence="1">
    <location>
        <begin position="153"/>
        <end position="173"/>
    </location>
</feature>
<dbReference type="AlphaFoldDB" id="N1Q1C2"/>
<feature type="compositionally biased region" description="Basic and acidic residues" evidence="1">
    <location>
        <begin position="164"/>
        <end position="173"/>
    </location>
</feature>
<protein>
    <submittedName>
        <fullName evidence="2">Uncharacterized protein</fullName>
    </submittedName>
</protein>